<name>A0ABV7VIF7_9PROT</name>
<keyword evidence="1" id="KW-0732">Signal</keyword>
<dbReference type="EC" id="1.-.-.-" evidence="2"/>
<dbReference type="InterPro" id="IPR006311">
    <property type="entry name" value="TAT_signal"/>
</dbReference>
<evidence type="ECO:0000256" key="1">
    <source>
        <dbReference type="SAM" id="SignalP"/>
    </source>
</evidence>
<keyword evidence="3" id="KW-1185">Reference proteome</keyword>
<dbReference type="EMBL" id="JBHRYJ010000004">
    <property type="protein sequence ID" value="MFC3677169.1"/>
    <property type="molecule type" value="Genomic_DNA"/>
</dbReference>
<comment type="caution">
    <text evidence="2">The sequence shown here is derived from an EMBL/GenBank/DDBJ whole genome shotgun (WGS) entry which is preliminary data.</text>
</comment>
<evidence type="ECO:0000313" key="2">
    <source>
        <dbReference type="EMBL" id="MFC3677169.1"/>
    </source>
</evidence>
<accession>A0ABV7VIF7</accession>
<dbReference type="GO" id="GO:0016491">
    <property type="term" value="F:oxidoreductase activity"/>
    <property type="evidence" value="ECO:0007669"/>
    <property type="project" value="UniProtKB-KW"/>
</dbReference>
<dbReference type="Pfam" id="PF13618">
    <property type="entry name" value="Gluconate_2-dh3"/>
    <property type="match status" value="1"/>
</dbReference>
<sequence>MKDMKLNRRQIIAGSALIGAATAANTAVAREYNGGVPWQPRDADAPQSVQGTGYVFFTPEEALFVEAAVARLIPRDELGGGAIEAGVPFFIDRQLAGEFGRAQRWYMLGPWADGDPNQGYQSRMVPAQMYRAAIREIDAHCRSTYSNRNFAALTADEQDKILHGVEKGDVKLTDAPGPVFFELFLSNSTEGFFSDPIYGGNRDMIGWKLIGFPGAHYDYRPYVAKHGEKLNIPPVGIKGRPGWTPQG</sequence>
<evidence type="ECO:0000313" key="3">
    <source>
        <dbReference type="Proteomes" id="UP001595711"/>
    </source>
</evidence>
<proteinExistence type="predicted"/>
<dbReference type="PROSITE" id="PS51318">
    <property type="entry name" value="TAT"/>
    <property type="match status" value="1"/>
</dbReference>
<reference evidence="3" key="1">
    <citation type="journal article" date="2019" name="Int. J. Syst. Evol. Microbiol.">
        <title>The Global Catalogue of Microorganisms (GCM) 10K type strain sequencing project: providing services to taxonomists for standard genome sequencing and annotation.</title>
        <authorList>
            <consortium name="The Broad Institute Genomics Platform"/>
            <consortium name="The Broad Institute Genome Sequencing Center for Infectious Disease"/>
            <person name="Wu L."/>
            <person name="Ma J."/>
        </authorList>
    </citation>
    <scope>NUCLEOTIDE SEQUENCE [LARGE SCALE GENOMIC DNA]</scope>
    <source>
        <strain evidence="3">KCTC 42182</strain>
    </source>
</reference>
<dbReference type="InterPro" id="IPR027056">
    <property type="entry name" value="Gluconate_2DH_su3"/>
</dbReference>
<protein>
    <submittedName>
        <fullName evidence="2">Gluconate 2-dehydrogenase subunit 3 family protein</fullName>
        <ecNumber evidence="2">1.-.-.-</ecNumber>
    </submittedName>
</protein>
<dbReference type="Proteomes" id="UP001595711">
    <property type="component" value="Unassembled WGS sequence"/>
</dbReference>
<organism evidence="2 3">
    <name type="scientific">Ferrovibrio xuzhouensis</name>
    <dbReference type="NCBI Taxonomy" id="1576914"/>
    <lineage>
        <taxon>Bacteria</taxon>
        <taxon>Pseudomonadati</taxon>
        <taxon>Pseudomonadota</taxon>
        <taxon>Alphaproteobacteria</taxon>
        <taxon>Rhodospirillales</taxon>
        <taxon>Rhodospirillaceae</taxon>
        <taxon>Ferrovibrio</taxon>
    </lineage>
</organism>
<gene>
    <name evidence="2" type="ORF">ACFOOQ_16555</name>
</gene>
<feature type="signal peptide" evidence="1">
    <location>
        <begin position="1"/>
        <end position="29"/>
    </location>
</feature>
<dbReference type="RefSeq" id="WP_379728698.1">
    <property type="nucleotide sequence ID" value="NZ_JBHRYJ010000004.1"/>
</dbReference>
<feature type="chain" id="PRO_5045770002" evidence="1">
    <location>
        <begin position="30"/>
        <end position="247"/>
    </location>
</feature>
<keyword evidence="2" id="KW-0560">Oxidoreductase</keyword>